<dbReference type="GO" id="GO:0006310">
    <property type="term" value="P:DNA recombination"/>
    <property type="evidence" value="ECO:0007669"/>
    <property type="project" value="UniProtKB-UniRule"/>
</dbReference>
<evidence type="ECO:0000256" key="3">
    <source>
        <dbReference type="ARBA" id="ARBA00023204"/>
    </source>
</evidence>
<dbReference type="AlphaFoldDB" id="A0A841MN68"/>
<dbReference type="PANTHER" id="PTHR33991:SF1">
    <property type="entry name" value="DNA REPAIR PROTEIN RECO"/>
    <property type="match status" value="1"/>
</dbReference>
<name>A0A841MN68_9BACT</name>
<keyword evidence="3 4" id="KW-0234">DNA repair</keyword>
<evidence type="ECO:0000256" key="2">
    <source>
        <dbReference type="ARBA" id="ARBA00023172"/>
    </source>
</evidence>
<dbReference type="InterPro" id="IPR012340">
    <property type="entry name" value="NA-bd_OB-fold"/>
</dbReference>
<dbReference type="HAMAP" id="MF_00201">
    <property type="entry name" value="RecO"/>
    <property type="match status" value="1"/>
</dbReference>
<keyword evidence="1 4" id="KW-0227">DNA damage</keyword>
<dbReference type="GO" id="GO:0043590">
    <property type="term" value="C:bacterial nucleoid"/>
    <property type="evidence" value="ECO:0007669"/>
    <property type="project" value="TreeGrafter"/>
</dbReference>
<dbReference type="Pfam" id="PF11967">
    <property type="entry name" value="RecO_N"/>
    <property type="match status" value="1"/>
</dbReference>
<dbReference type="EMBL" id="JACIJO010000002">
    <property type="protein sequence ID" value="MBB6326214.1"/>
    <property type="molecule type" value="Genomic_DNA"/>
</dbReference>
<comment type="function">
    <text evidence="4">Involved in DNA repair and RecF pathway recombination.</text>
</comment>
<feature type="domain" description="DNA replication/recombination mediator RecO N-terminal" evidence="5">
    <location>
        <begin position="1"/>
        <end position="79"/>
    </location>
</feature>
<dbReference type="Gene3D" id="2.40.50.140">
    <property type="entry name" value="Nucleic acid-binding proteins"/>
    <property type="match status" value="1"/>
</dbReference>
<dbReference type="Proteomes" id="UP000588604">
    <property type="component" value="Unassembled WGS sequence"/>
</dbReference>
<accession>A0A841MN68</accession>
<dbReference type="InterPro" id="IPR037278">
    <property type="entry name" value="ARFGAP/RecO"/>
</dbReference>
<keyword evidence="7" id="KW-1185">Reference proteome</keyword>
<dbReference type="InterPro" id="IPR022572">
    <property type="entry name" value="DNA_rep/recomb_RecO_N"/>
</dbReference>
<dbReference type="GO" id="GO:0006302">
    <property type="term" value="P:double-strand break repair"/>
    <property type="evidence" value="ECO:0007669"/>
    <property type="project" value="TreeGrafter"/>
</dbReference>
<organism evidence="6 7">
    <name type="scientific">Algoriphagus iocasae</name>
    <dbReference type="NCBI Taxonomy" id="1836499"/>
    <lineage>
        <taxon>Bacteria</taxon>
        <taxon>Pseudomonadati</taxon>
        <taxon>Bacteroidota</taxon>
        <taxon>Cytophagia</taxon>
        <taxon>Cytophagales</taxon>
        <taxon>Cyclobacteriaceae</taxon>
        <taxon>Algoriphagus</taxon>
    </lineage>
</organism>
<dbReference type="SUPFAM" id="SSF57863">
    <property type="entry name" value="ArfGap/RecO-like zinc finger"/>
    <property type="match status" value="1"/>
</dbReference>
<evidence type="ECO:0000313" key="7">
    <source>
        <dbReference type="Proteomes" id="UP000588604"/>
    </source>
</evidence>
<evidence type="ECO:0000256" key="1">
    <source>
        <dbReference type="ARBA" id="ARBA00022763"/>
    </source>
</evidence>
<sequence>MLHKTKGIVLSYIRYKETSIICKIFTRELGLKSYLVNGVRSQKSKSTIALYQPMNVLEMVVYNKDNSGLQRISEVKLHQANQLIPFDFNRTGLAMFMTEVISKSIFENYQNESLFDFLEESIFKLDQKETSLLHFPLVFLIENARFLGFAPESAEEFLTENLGQPFEVTEIPLAENFIEKLILHQYSCEEKVSLGLRRKVLDHLLEFYNQQLENNQTWKSMTILRQLLS</sequence>
<dbReference type="InterPro" id="IPR003717">
    <property type="entry name" value="RecO"/>
</dbReference>
<evidence type="ECO:0000313" key="6">
    <source>
        <dbReference type="EMBL" id="MBB6326214.1"/>
    </source>
</evidence>
<keyword evidence="2 4" id="KW-0233">DNA recombination</keyword>
<reference evidence="6 7" key="1">
    <citation type="submission" date="2020-08" db="EMBL/GenBank/DDBJ databases">
        <title>Genomic Encyclopedia of Type Strains, Phase IV (KMG-IV): sequencing the most valuable type-strain genomes for metagenomic binning, comparative biology and taxonomic classification.</title>
        <authorList>
            <person name="Goeker M."/>
        </authorList>
    </citation>
    <scope>NUCLEOTIDE SEQUENCE [LARGE SCALE GENOMIC DNA]</scope>
    <source>
        <strain evidence="6 7">DSM 102044</strain>
    </source>
</reference>
<dbReference type="SUPFAM" id="SSF50249">
    <property type="entry name" value="Nucleic acid-binding proteins"/>
    <property type="match status" value="1"/>
</dbReference>
<dbReference type="Pfam" id="PF02565">
    <property type="entry name" value="RecO_C"/>
    <property type="match status" value="1"/>
</dbReference>
<evidence type="ECO:0000259" key="5">
    <source>
        <dbReference type="Pfam" id="PF11967"/>
    </source>
</evidence>
<dbReference type="RefSeq" id="WP_184494837.1">
    <property type="nucleotide sequence ID" value="NZ_JACIJO010000002.1"/>
</dbReference>
<comment type="caution">
    <text evidence="6">The sequence shown here is derived from an EMBL/GenBank/DDBJ whole genome shotgun (WGS) entry which is preliminary data.</text>
</comment>
<protein>
    <recommendedName>
        <fullName evidence="4">DNA repair protein RecO</fullName>
    </recommendedName>
    <alternativeName>
        <fullName evidence="4">Recombination protein O</fullName>
    </alternativeName>
</protein>
<dbReference type="PANTHER" id="PTHR33991">
    <property type="entry name" value="DNA REPAIR PROTEIN RECO"/>
    <property type="match status" value="1"/>
</dbReference>
<proteinExistence type="inferred from homology"/>
<dbReference type="NCBIfam" id="TIGR00613">
    <property type="entry name" value="reco"/>
    <property type="match status" value="1"/>
</dbReference>
<evidence type="ECO:0000256" key="4">
    <source>
        <dbReference type="HAMAP-Rule" id="MF_00201"/>
    </source>
</evidence>
<comment type="similarity">
    <text evidence="4">Belongs to the RecO family.</text>
</comment>
<gene>
    <name evidence="4" type="primary">recO</name>
    <name evidence="6" type="ORF">FHS59_001842</name>
</gene>